<dbReference type="GO" id="GO:0003677">
    <property type="term" value="F:DNA binding"/>
    <property type="evidence" value="ECO:0007669"/>
    <property type="project" value="InterPro"/>
</dbReference>
<dbReference type="InterPro" id="IPR007560">
    <property type="entry name" value="Restrct_endonuc_IV_Mrr"/>
</dbReference>
<dbReference type="PANTHER" id="PTHR30015">
    <property type="entry name" value="MRR RESTRICTION SYSTEM PROTEIN"/>
    <property type="match status" value="1"/>
</dbReference>
<dbReference type="InterPro" id="IPR052906">
    <property type="entry name" value="Type_IV_Methyl-Rstrct_Enzyme"/>
</dbReference>
<evidence type="ECO:0000313" key="3">
    <source>
        <dbReference type="Proteomes" id="UP000033220"/>
    </source>
</evidence>
<dbReference type="KEGG" id="rpm:RSPPHO_01284"/>
<evidence type="ECO:0000259" key="1">
    <source>
        <dbReference type="Pfam" id="PF04471"/>
    </source>
</evidence>
<feature type="domain" description="Restriction endonuclease type IV Mrr" evidence="1">
    <location>
        <begin position="13"/>
        <end position="123"/>
    </location>
</feature>
<sequence length="131" mass="14740">MPVDEAETRKRLMKMDPYAFEAHVVSFFEAEGVRAWVTKKSNDMGVDGFVDGPDGLIVIQCKRYALDNLVGAPEVQQFKGVIEENEALKGYIVTTSYFSTPAQASAAKSDRVVLVDGDELIRWHREERVTR</sequence>
<dbReference type="Proteomes" id="UP000033220">
    <property type="component" value="Chromosome DSM 122"/>
</dbReference>
<dbReference type="GO" id="GO:0015666">
    <property type="term" value="F:restriction endodeoxyribonuclease activity"/>
    <property type="evidence" value="ECO:0007669"/>
    <property type="project" value="TreeGrafter"/>
</dbReference>
<evidence type="ECO:0000313" key="2">
    <source>
        <dbReference type="EMBL" id="CCG07910.1"/>
    </source>
</evidence>
<keyword evidence="3" id="KW-1185">Reference proteome</keyword>
<dbReference type="Gene3D" id="3.40.1350.10">
    <property type="match status" value="1"/>
</dbReference>
<dbReference type="eggNOG" id="COG1715">
    <property type="taxonomic scope" value="Bacteria"/>
</dbReference>
<gene>
    <name evidence="2" type="ORF">RSPPHO_01284</name>
</gene>
<dbReference type="GO" id="GO:0009307">
    <property type="term" value="P:DNA restriction-modification system"/>
    <property type="evidence" value="ECO:0007669"/>
    <property type="project" value="InterPro"/>
</dbReference>
<organism evidence="2 3">
    <name type="scientific">Pararhodospirillum photometricum DSM 122</name>
    <dbReference type="NCBI Taxonomy" id="1150469"/>
    <lineage>
        <taxon>Bacteria</taxon>
        <taxon>Pseudomonadati</taxon>
        <taxon>Pseudomonadota</taxon>
        <taxon>Alphaproteobacteria</taxon>
        <taxon>Rhodospirillales</taxon>
        <taxon>Rhodospirillaceae</taxon>
        <taxon>Pararhodospirillum</taxon>
    </lineage>
</organism>
<dbReference type="Pfam" id="PF04471">
    <property type="entry name" value="Mrr_cat"/>
    <property type="match status" value="1"/>
</dbReference>
<dbReference type="PATRIC" id="fig|1150469.3.peg.1447"/>
<reference evidence="2 3" key="1">
    <citation type="submission" date="2012-02" db="EMBL/GenBank/DDBJ databases">
        <title>Shotgun genome sequence of Phaeospirillum photometricum DSM 122.</title>
        <authorList>
            <person name="Duquesne K."/>
            <person name="Sturgis J."/>
        </authorList>
    </citation>
    <scope>NUCLEOTIDE SEQUENCE [LARGE SCALE GENOMIC DNA]</scope>
    <source>
        <strain evidence="3">DSM122</strain>
    </source>
</reference>
<dbReference type="InterPro" id="IPR011856">
    <property type="entry name" value="tRNA_endonuc-like_dom_sf"/>
</dbReference>
<proteinExistence type="predicted"/>
<dbReference type="InterPro" id="IPR011335">
    <property type="entry name" value="Restrct_endonuc-II-like"/>
</dbReference>
<dbReference type="HOGENOM" id="CLU_1925967_0_0_5"/>
<dbReference type="SUPFAM" id="SSF52980">
    <property type="entry name" value="Restriction endonuclease-like"/>
    <property type="match status" value="1"/>
</dbReference>
<dbReference type="PANTHER" id="PTHR30015:SF7">
    <property type="entry name" value="TYPE IV METHYL-DIRECTED RESTRICTION ENZYME ECOKMRR"/>
    <property type="match status" value="1"/>
</dbReference>
<accession>H6SSN1</accession>
<name>H6SSN1_PARPM</name>
<dbReference type="STRING" id="1150469.RSPPHO_01284"/>
<dbReference type="AlphaFoldDB" id="H6SSN1"/>
<dbReference type="REBASE" id="46675">
    <property type="entry name" value="Rph122MrrP"/>
</dbReference>
<dbReference type="EMBL" id="HE663493">
    <property type="protein sequence ID" value="CCG07910.1"/>
    <property type="molecule type" value="Genomic_DNA"/>
</dbReference>
<protein>
    <submittedName>
        <fullName evidence="2">Possible restriction system protein</fullName>
    </submittedName>
</protein>